<name>A0A0A0D5N5_9PROT</name>
<dbReference type="Proteomes" id="UP000029995">
    <property type="component" value="Unassembled WGS sequence"/>
</dbReference>
<sequence length="76" mass="8325">GTRGFAGVDRTLAPVLRHLADRRTGTADPEEPTGLLTHHLAHDDEGWIFLDGLLSTLTRHPATAWPEADTLFGARR</sequence>
<accession>A0A0A0D5N5</accession>
<dbReference type="EMBL" id="JANX01000216">
    <property type="protein sequence ID" value="KGM33173.1"/>
    <property type="molecule type" value="Genomic_DNA"/>
</dbReference>
<protein>
    <submittedName>
        <fullName evidence="1">Uncharacterized protein</fullName>
    </submittedName>
</protein>
<comment type="caution">
    <text evidence="1">The sequence shown here is derived from an EMBL/GenBank/DDBJ whole genome shotgun (WGS) entry which is preliminary data.</text>
</comment>
<proteinExistence type="predicted"/>
<evidence type="ECO:0000313" key="2">
    <source>
        <dbReference type="Proteomes" id="UP000029995"/>
    </source>
</evidence>
<reference evidence="1 2" key="1">
    <citation type="submission" date="2014-01" db="EMBL/GenBank/DDBJ databases">
        <title>Genome sequence determination for a cystic fibrosis isolate, Inquilinus limosus.</title>
        <authorList>
            <person name="Pino M."/>
            <person name="Di Conza J."/>
            <person name="Gutkind G."/>
        </authorList>
    </citation>
    <scope>NUCLEOTIDE SEQUENCE [LARGE SCALE GENOMIC DNA]</scope>
    <source>
        <strain evidence="1 2">MP06</strain>
    </source>
</reference>
<gene>
    <name evidence="1" type="ORF">P409_17305</name>
</gene>
<feature type="non-terminal residue" evidence="1">
    <location>
        <position position="1"/>
    </location>
</feature>
<dbReference type="AlphaFoldDB" id="A0A0A0D5N5"/>
<organism evidence="1 2">
    <name type="scientific">Inquilinus limosus MP06</name>
    <dbReference type="NCBI Taxonomy" id="1398085"/>
    <lineage>
        <taxon>Bacteria</taxon>
        <taxon>Pseudomonadati</taxon>
        <taxon>Pseudomonadota</taxon>
        <taxon>Alphaproteobacteria</taxon>
        <taxon>Rhodospirillales</taxon>
        <taxon>Rhodospirillaceae</taxon>
        <taxon>Inquilinus</taxon>
    </lineage>
</organism>
<evidence type="ECO:0000313" key="1">
    <source>
        <dbReference type="EMBL" id="KGM33173.1"/>
    </source>
</evidence>